<accession>A0ACD6AQE1</accession>
<keyword evidence="2" id="KW-1185">Reference proteome</keyword>
<name>A0ACD6AQE1_AVESA</name>
<sequence>MMMTVFTTKYGRCEYKEHVERPTPPQRWQQNPLVYSRRKGPGEQQDLSQGEQDNEHEQQDLGQGEQPIEVQHEQQKSTSVDSSEGGQSQTASNNTLDLPIAIRKGVRKVNPIKRHGYDDHNIGNYISYEALSSSIRAFVASLQAVHVPKDWKAAKLEPRWCNAMMEELEALKKNKTWELAHVPVGKKTVGSNFGWTLHQLDVKNAFLHGDLQEEVYMELPPGFVTAETAGKAAAIALLVFVTFAGLRARDVEAVARGVLPRHYAAGVRADTWEVFRGAGAERRVVVTASPAVMVGEFVREFLGAEVAGTELETFADGKRFTGRIKAVLVGKRKREVVEKLFAGGDMPDVGLGDRESDHDFMAICKEAYMVPTDKRAPRASPGSLLSRAIFHDGRLVRRPDPPQAFFALAYLPFGFVIALLRVFLNLPIPPHLVHHTYALMGIRLAVRGTPPPAPCPGTPGSLLVCNHRTALDPIILNIALGRPVTCVTYSVSKLSTAISPIPAVALTRDRTTDAARIAALLESGRDVVVCPEGTTCREPFLLRFSALFAELSDRIVPVALEAQQGTYHGSTARGWKFLDPYFFYMNPRPGYEVTFLPALRPEETCGAGGRSAVDVANHVQRVIAKQLGYECTTLTRKDKYMKLAGNDGRVAPLAGPRSNGKKFP</sequence>
<protein>
    <submittedName>
        <fullName evidence="1">Uncharacterized protein</fullName>
    </submittedName>
</protein>
<proteinExistence type="predicted"/>
<dbReference type="Proteomes" id="UP001732700">
    <property type="component" value="Unassembled WGS sequence"/>
</dbReference>
<reference evidence="1" key="1">
    <citation type="submission" date="2025-09" db="UniProtKB">
        <authorList>
            <consortium name="EnsemblPlants"/>
        </authorList>
    </citation>
    <scope>IDENTIFICATION</scope>
</reference>
<evidence type="ECO:0000313" key="2">
    <source>
        <dbReference type="Proteomes" id="UP001732700"/>
    </source>
</evidence>
<dbReference type="EnsemblPlants" id="AVESA.00010b.r2.UnG1428970.1">
    <property type="protein sequence ID" value="AVESA.00010b.r2.UnG1428970.1.CDS"/>
    <property type="gene ID" value="AVESA.00010b.r2.UnG1428970"/>
</dbReference>
<evidence type="ECO:0000313" key="1">
    <source>
        <dbReference type="EnsemblPlants" id="AVESA.00010b.r2.UnG1428970.1.CDS"/>
    </source>
</evidence>
<organism evidence="1 2">
    <name type="scientific">Avena sativa</name>
    <name type="common">Oat</name>
    <dbReference type="NCBI Taxonomy" id="4498"/>
    <lineage>
        <taxon>Eukaryota</taxon>
        <taxon>Viridiplantae</taxon>
        <taxon>Streptophyta</taxon>
        <taxon>Embryophyta</taxon>
        <taxon>Tracheophyta</taxon>
        <taxon>Spermatophyta</taxon>
        <taxon>Magnoliopsida</taxon>
        <taxon>Liliopsida</taxon>
        <taxon>Poales</taxon>
        <taxon>Poaceae</taxon>
        <taxon>BOP clade</taxon>
        <taxon>Pooideae</taxon>
        <taxon>Poodae</taxon>
        <taxon>Poeae</taxon>
        <taxon>Poeae Chloroplast Group 1 (Aveneae type)</taxon>
        <taxon>Aveninae</taxon>
        <taxon>Avena</taxon>
    </lineage>
</organism>